<comment type="similarity">
    <text evidence="2 10">Belongs to the aromatic amine dehydrogenase light chain family.</text>
</comment>
<feature type="active site" description="Proton acceptor" evidence="11">
    <location>
        <position position="124"/>
    </location>
</feature>
<dbReference type="GO" id="GO:0042597">
    <property type="term" value="C:periplasmic space"/>
    <property type="evidence" value="ECO:0007669"/>
    <property type="project" value="UniProtKB-SubCell"/>
</dbReference>
<evidence type="ECO:0000256" key="5">
    <source>
        <dbReference type="ARBA" id="ARBA00022729"/>
    </source>
</evidence>
<keyword evidence="7 10" id="KW-0249">Electron transport</keyword>
<feature type="domain" description="Methylamine/Aralkylamine dehydrogenase light chain C-terminal" evidence="16">
    <location>
        <begin position="65"/>
        <end position="171"/>
    </location>
</feature>
<dbReference type="GO" id="GO:0009308">
    <property type="term" value="P:amine metabolic process"/>
    <property type="evidence" value="ECO:0007669"/>
    <property type="project" value="UniProtKB-UniRule"/>
</dbReference>
<reference evidence="17 18" key="1">
    <citation type="submission" date="2019-11" db="EMBL/GenBank/DDBJ databases">
        <authorList>
            <person name="Holert J."/>
        </authorList>
    </citation>
    <scope>NUCLEOTIDE SEQUENCE [LARGE SCALE GENOMIC DNA]</scope>
    <source>
        <strain evidence="17">BC5_2</strain>
    </source>
</reference>
<sequence>MVRILDTLFAFVDRCTESFTRRVAQRSSRRSFLTRSGTFLLGSALLPVLPFDSGVSKAWAGSTDTSDPTSCDYWRYCAIDGNLCSECGGTITACPPGSEVSKVSWVGTCRNPADDKDYLVSYNDCCGKAECRGKTCLRNERERPGYDMGLNNDVSWCMANTSQGYHCTVVGLLSVIEPG</sequence>
<dbReference type="InterPro" id="IPR013504">
    <property type="entry name" value="MADH/AADH_Ltc_C_dom"/>
</dbReference>
<proteinExistence type="inferred from homology"/>
<evidence type="ECO:0000256" key="10">
    <source>
        <dbReference type="PIRNR" id="PIRNR000192"/>
    </source>
</evidence>
<evidence type="ECO:0000256" key="9">
    <source>
        <dbReference type="ARBA" id="ARBA00023157"/>
    </source>
</evidence>
<evidence type="ECO:0000256" key="8">
    <source>
        <dbReference type="ARBA" id="ARBA00023002"/>
    </source>
</evidence>
<keyword evidence="9" id="KW-1015">Disulfide bond</keyword>
<evidence type="ECO:0000256" key="13">
    <source>
        <dbReference type="PIRSR" id="PIRSR000192-3"/>
    </source>
</evidence>
<dbReference type="Pfam" id="PF02975">
    <property type="entry name" value="Me-amine-dh_L"/>
    <property type="match status" value="1"/>
</dbReference>
<dbReference type="Gene3D" id="2.60.30.10">
    <property type="entry name" value="Methylamine/Aralkylamine dehydrogenase light chain"/>
    <property type="match status" value="1"/>
</dbReference>
<comment type="subunit">
    <text evidence="10">Heterotetramer of two light and two heavy chains.</text>
</comment>
<dbReference type="SUPFAM" id="SSF57561">
    <property type="entry name" value="Methylamine dehydrogenase, L chain"/>
    <property type="match status" value="1"/>
</dbReference>
<evidence type="ECO:0000256" key="2">
    <source>
        <dbReference type="ARBA" id="ARBA00010711"/>
    </source>
</evidence>
<dbReference type="InterPro" id="IPR036560">
    <property type="entry name" value="MADH/AADH_L_sf"/>
</dbReference>
<dbReference type="AlphaFoldDB" id="A0A5S9MY02"/>
<feature type="site" description="Transition state stabilizer" evidence="13">
    <location>
        <position position="168"/>
    </location>
</feature>
<evidence type="ECO:0000313" key="18">
    <source>
        <dbReference type="Proteomes" id="UP000434580"/>
    </source>
</evidence>
<evidence type="ECO:0000256" key="14">
    <source>
        <dbReference type="PIRSR" id="PIRSR000192-5"/>
    </source>
</evidence>
<feature type="binding site" evidence="12">
    <location>
        <position position="80"/>
    </location>
    <ligand>
        <name>substrate</name>
    </ligand>
</feature>
<evidence type="ECO:0000313" key="17">
    <source>
        <dbReference type="EMBL" id="CAA0082223.1"/>
    </source>
</evidence>
<keyword evidence="5" id="KW-0732">Signal</keyword>
<dbReference type="GO" id="GO:0030059">
    <property type="term" value="F:aralkylamine dehydrogenase (azurin) activity"/>
    <property type="evidence" value="ECO:0007669"/>
    <property type="project" value="UniProtKB-EC"/>
</dbReference>
<dbReference type="InterPro" id="IPR016008">
    <property type="entry name" value="Amine_DH_Ltc"/>
</dbReference>
<name>A0A5S9MY02_9GAMM</name>
<evidence type="ECO:0000256" key="15">
    <source>
        <dbReference type="PIRSR" id="PIRSR000192-6"/>
    </source>
</evidence>
<comment type="subcellular location">
    <subcellularLocation>
        <location evidence="1 10">Periplasm</location>
    </subcellularLocation>
</comment>
<protein>
    <submittedName>
        <fullName evidence="17">Aralkylamine dehydrogenase light chain</fullName>
        <ecNumber evidence="17">1.4.9.2</ecNumber>
    </submittedName>
</protein>
<accession>A0A5S9MY02</accession>
<evidence type="ECO:0000256" key="12">
    <source>
        <dbReference type="PIRSR" id="PIRSR000192-2"/>
    </source>
</evidence>
<feature type="active site" description="Tryptophylquinone 6'-substrate hemiaminal intermediate" evidence="11">
    <location>
        <position position="105"/>
    </location>
</feature>
<evidence type="ECO:0000256" key="3">
    <source>
        <dbReference type="ARBA" id="ARBA00022448"/>
    </source>
</evidence>
<keyword evidence="3 10" id="KW-0813">Transport</keyword>
<organism evidence="17 18">
    <name type="scientific">BD1-7 clade bacterium</name>
    <dbReference type="NCBI Taxonomy" id="2029982"/>
    <lineage>
        <taxon>Bacteria</taxon>
        <taxon>Pseudomonadati</taxon>
        <taxon>Pseudomonadota</taxon>
        <taxon>Gammaproteobacteria</taxon>
        <taxon>Cellvibrionales</taxon>
        <taxon>Spongiibacteraceae</taxon>
        <taxon>BD1-7 clade</taxon>
    </lineage>
</organism>
<dbReference type="EMBL" id="CACSII010000001">
    <property type="protein sequence ID" value="CAA0082223.1"/>
    <property type="molecule type" value="Genomic_DNA"/>
</dbReference>
<dbReference type="PIRSF" id="PIRSF000192">
    <property type="entry name" value="Amine_dh_beta"/>
    <property type="match status" value="1"/>
</dbReference>
<keyword evidence="6 10" id="KW-0574">Periplasm</keyword>
<evidence type="ECO:0000259" key="16">
    <source>
        <dbReference type="Pfam" id="PF02975"/>
    </source>
</evidence>
<dbReference type="GO" id="GO:0030058">
    <property type="term" value="F:aliphatic amine dehydrogenase activity"/>
    <property type="evidence" value="ECO:0007669"/>
    <property type="project" value="UniProtKB-UniRule"/>
</dbReference>
<dbReference type="OrthoDB" id="7628766at2"/>
<gene>
    <name evidence="17" type="primary">aauA</name>
    <name evidence="17" type="ORF">DPBNPPHM_00433</name>
</gene>
<keyword evidence="8 10" id="KW-0560">Oxidoreductase</keyword>
<dbReference type="EC" id="1.4.9.2" evidence="17"/>
<evidence type="ECO:0000256" key="1">
    <source>
        <dbReference type="ARBA" id="ARBA00004418"/>
    </source>
</evidence>
<keyword evidence="4" id="KW-0824">TTQ</keyword>
<evidence type="ECO:0000256" key="4">
    <source>
        <dbReference type="ARBA" id="ARBA00022709"/>
    </source>
</evidence>
<feature type="modified residue" description="Tryptophylquinone" evidence="15">
    <location>
        <position position="105"/>
    </location>
</feature>
<feature type="binding site" evidence="12">
    <location>
        <begin position="152"/>
        <end position="154"/>
    </location>
    <ligand>
        <name>substrate</name>
    </ligand>
</feature>
<evidence type="ECO:0000256" key="6">
    <source>
        <dbReference type="ARBA" id="ARBA00022764"/>
    </source>
</evidence>
<evidence type="ECO:0000256" key="11">
    <source>
        <dbReference type="PIRSR" id="PIRSR000192-1"/>
    </source>
</evidence>
<feature type="cross-link" description="Tryptophan tryptophylquinone (Trp-Trp)" evidence="14">
    <location>
        <begin position="105"/>
        <end position="156"/>
    </location>
</feature>
<evidence type="ECO:0000256" key="7">
    <source>
        <dbReference type="ARBA" id="ARBA00022982"/>
    </source>
</evidence>
<dbReference type="Proteomes" id="UP000434580">
    <property type="component" value="Unassembled WGS sequence"/>
</dbReference>